<comment type="similarity">
    <text evidence="1">Belongs to the peptidase U32 family. UbiV subfamily.</text>
</comment>
<organism evidence="2 3">
    <name type="scientific">Thauera terpenica 58Eu</name>
    <dbReference type="NCBI Taxonomy" id="1348657"/>
    <lineage>
        <taxon>Bacteria</taxon>
        <taxon>Pseudomonadati</taxon>
        <taxon>Pseudomonadota</taxon>
        <taxon>Betaproteobacteria</taxon>
        <taxon>Rhodocyclales</taxon>
        <taxon>Zoogloeaceae</taxon>
        <taxon>Thauera</taxon>
    </lineage>
</organism>
<evidence type="ECO:0000313" key="2">
    <source>
        <dbReference type="EMBL" id="EPZ17295.1"/>
    </source>
</evidence>
<dbReference type="InterPro" id="IPR051454">
    <property type="entry name" value="RNA/ubiquinone_mod_enzymes"/>
</dbReference>
<dbReference type="NCBIfam" id="NF011991">
    <property type="entry name" value="PRK15447.1"/>
    <property type="match status" value="1"/>
</dbReference>
<reference evidence="2 3" key="1">
    <citation type="submission" date="2013-06" db="EMBL/GenBank/DDBJ databases">
        <title>Draft genome sequence of Thauera terpenica.</title>
        <authorList>
            <person name="Liu B."/>
            <person name="Frostegard A.H."/>
            <person name="Shapleigh J.P."/>
        </authorList>
    </citation>
    <scope>NUCLEOTIDE SEQUENCE [LARGE SCALE GENOMIC DNA]</scope>
    <source>
        <strain evidence="2 3">58Eu</strain>
    </source>
</reference>
<dbReference type="AlphaFoldDB" id="S9ZIS6"/>
<keyword evidence="1" id="KW-0004">4Fe-4S</keyword>
<comment type="pathway">
    <text evidence="1">Cofactor biosynthesis; ubiquinone biosynthesis.</text>
</comment>
<keyword evidence="1" id="KW-0408">Iron</keyword>
<accession>S9ZIS6</accession>
<dbReference type="UniPathway" id="UPA00232"/>
<keyword evidence="1" id="KW-0479">Metal-binding</keyword>
<dbReference type="InterPro" id="IPR001539">
    <property type="entry name" value="Peptidase_U32"/>
</dbReference>
<dbReference type="PATRIC" id="fig|1348657.5.peg.115"/>
<dbReference type="PANTHER" id="PTHR30217">
    <property type="entry name" value="PEPTIDASE U32 FAMILY"/>
    <property type="match status" value="1"/>
</dbReference>
<name>S9ZIS6_9RHOO</name>
<comment type="caution">
    <text evidence="2">The sequence shown here is derived from an EMBL/GenBank/DDBJ whole genome shotgun (WGS) entry which is preliminary data.</text>
</comment>
<keyword evidence="3" id="KW-1185">Reference proteome</keyword>
<dbReference type="eggNOG" id="COG0826">
    <property type="taxonomic scope" value="Bacteria"/>
</dbReference>
<keyword evidence="1" id="KW-0411">Iron-sulfur</keyword>
<proteinExistence type="inferred from homology"/>
<evidence type="ECO:0000256" key="1">
    <source>
        <dbReference type="HAMAP-Rule" id="MF_02233"/>
    </source>
</evidence>
<dbReference type="OrthoDB" id="8523349at2"/>
<dbReference type="Pfam" id="PF01136">
    <property type="entry name" value="Peptidase_U32"/>
    <property type="match status" value="1"/>
</dbReference>
<protein>
    <recommendedName>
        <fullName evidence="1">Ubiquinone biosynthesis protein UbiV</fullName>
    </recommendedName>
</protein>
<keyword evidence="2" id="KW-0378">Hydrolase</keyword>
<dbReference type="STRING" id="1348657.M622_00580"/>
<sequence length="303" mass="32757">MKLALGPLLYYWPRQSVLDFYAGIAESSVNSVYLGETVCSRRHELRLEDWLEVGAVLAAAGKEVVMSSQGLIESESDLKVLRRIVRQAATGQPGFRVEANDMGAVRLLGAAGITNWVAGPTLNIFNPATLQLMMDAGATRWAVAPEMSGAALAEVRAALAAPIETEVFAYGRLPLAHSARCFTARHFNLQKDSCEFRCLSIMDGIALSTREGEPFLTLNGVQTQSARVHNLLGDLPTVMPHAEVLRISPQGSHTPAIIELFRKVVDGDLSPSAALDASRELMVEAPCNGFWHGRAGVEQYIAA</sequence>
<dbReference type="GO" id="GO:0051539">
    <property type="term" value="F:4 iron, 4 sulfur cluster binding"/>
    <property type="evidence" value="ECO:0007669"/>
    <property type="project" value="UniProtKB-UniRule"/>
</dbReference>
<dbReference type="InterPro" id="IPR043693">
    <property type="entry name" value="UbiV"/>
</dbReference>
<feature type="binding site" evidence="1">
    <location>
        <position position="198"/>
    </location>
    <ligand>
        <name>[4Fe-4S] cluster</name>
        <dbReference type="ChEBI" id="CHEBI:49883"/>
    </ligand>
</feature>
<dbReference type="GO" id="GO:0006508">
    <property type="term" value="P:proteolysis"/>
    <property type="evidence" value="ECO:0007669"/>
    <property type="project" value="UniProtKB-KW"/>
</dbReference>
<comment type="function">
    <text evidence="1">Required for O(2)-independent ubiquinone (coenzyme Q) biosynthesis. Together with UbiU, is essential for the C6-hydroxylation reaction in the oxygen-independent ubiquinone biosynthesis pathway.</text>
</comment>
<keyword evidence="1" id="KW-0831">Ubiquinone biosynthesis</keyword>
<gene>
    <name evidence="1" type="primary">ubiV</name>
    <name evidence="2" type="ORF">M622_00580</name>
</gene>
<dbReference type="RefSeq" id="WP_021247579.1">
    <property type="nucleotide sequence ID" value="NZ_ATJV01000001.1"/>
</dbReference>
<feature type="binding site" evidence="1">
    <location>
        <position position="39"/>
    </location>
    <ligand>
        <name>[4Fe-4S] cluster</name>
        <dbReference type="ChEBI" id="CHEBI:49883"/>
    </ligand>
</feature>
<dbReference type="GO" id="GO:0046872">
    <property type="term" value="F:metal ion binding"/>
    <property type="evidence" value="ECO:0007669"/>
    <property type="project" value="UniProtKB-KW"/>
</dbReference>
<evidence type="ECO:0000313" key="3">
    <source>
        <dbReference type="Proteomes" id="UP000015455"/>
    </source>
</evidence>
<keyword evidence="2" id="KW-0645">Protease</keyword>
<comment type="cofactor">
    <cofactor evidence="1">
        <name>[4Fe-4S] cluster</name>
        <dbReference type="ChEBI" id="CHEBI:49883"/>
    </cofactor>
</comment>
<dbReference type="GO" id="GO:0008233">
    <property type="term" value="F:peptidase activity"/>
    <property type="evidence" value="ECO:0007669"/>
    <property type="project" value="UniProtKB-KW"/>
</dbReference>
<feature type="binding site" evidence="1">
    <location>
        <position position="194"/>
    </location>
    <ligand>
        <name>[4Fe-4S] cluster</name>
        <dbReference type="ChEBI" id="CHEBI:49883"/>
    </ligand>
</feature>
<comment type="subunit">
    <text evidence="1">Forms a heterodimer with UbiU.</text>
</comment>
<dbReference type="PANTHER" id="PTHR30217:SF11">
    <property type="entry name" value="UBIQUINONE BIOSYNTHESIS PROTEIN UBIV"/>
    <property type="match status" value="1"/>
</dbReference>
<dbReference type="Proteomes" id="UP000015455">
    <property type="component" value="Unassembled WGS sequence"/>
</dbReference>
<dbReference type="EMBL" id="ATJV01000001">
    <property type="protein sequence ID" value="EPZ17295.1"/>
    <property type="molecule type" value="Genomic_DNA"/>
</dbReference>
<dbReference type="HAMAP" id="MF_02233">
    <property type="entry name" value="UbiV"/>
    <property type="match status" value="1"/>
</dbReference>
<dbReference type="GO" id="GO:0006744">
    <property type="term" value="P:ubiquinone biosynthetic process"/>
    <property type="evidence" value="ECO:0007669"/>
    <property type="project" value="UniProtKB-UniRule"/>
</dbReference>
<feature type="binding site" evidence="1">
    <location>
        <position position="181"/>
    </location>
    <ligand>
        <name>[4Fe-4S] cluster</name>
        <dbReference type="ChEBI" id="CHEBI:49883"/>
    </ligand>
</feature>